<proteinExistence type="predicted"/>
<dbReference type="Pfam" id="PF03732">
    <property type="entry name" value="Retrotrans_gag"/>
    <property type="match status" value="1"/>
</dbReference>
<dbReference type="AlphaFoldDB" id="A0A5B6X255"/>
<comment type="caution">
    <text evidence="2">The sequence shown here is derived from an EMBL/GenBank/DDBJ whole genome shotgun (WGS) entry which is preliminary data.</text>
</comment>
<name>A0A5B6X255_9ROSI</name>
<evidence type="ECO:0000259" key="1">
    <source>
        <dbReference type="Pfam" id="PF03732"/>
    </source>
</evidence>
<keyword evidence="3" id="KW-1185">Reference proteome</keyword>
<dbReference type="EMBL" id="SMMG02000001">
    <property type="protein sequence ID" value="KAA3487384.1"/>
    <property type="molecule type" value="Genomic_DNA"/>
</dbReference>
<dbReference type="Proteomes" id="UP000325315">
    <property type="component" value="Unassembled WGS sequence"/>
</dbReference>
<protein>
    <submittedName>
        <fullName evidence="2">1-phosphatidylinositol-4,5-bisphosphate phosphodiesterase beta-2</fullName>
    </submittedName>
</protein>
<reference evidence="3" key="1">
    <citation type="journal article" date="2019" name="Plant Biotechnol. J.">
        <title>Genome sequencing of the Australian wild diploid species Gossypium australe highlights disease resistance and delayed gland morphogenesis.</title>
        <authorList>
            <person name="Cai Y."/>
            <person name="Cai X."/>
            <person name="Wang Q."/>
            <person name="Wang P."/>
            <person name="Zhang Y."/>
            <person name="Cai C."/>
            <person name="Xu Y."/>
            <person name="Wang K."/>
            <person name="Zhou Z."/>
            <person name="Wang C."/>
            <person name="Geng S."/>
            <person name="Li B."/>
            <person name="Dong Q."/>
            <person name="Hou Y."/>
            <person name="Wang H."/>
            <person name="Ai P."/>
            <person name="Liu Z."/>
            <person name="Yi F."/>
            <person name="Sun M."/>
            <person name="An G."/>
            <person name="Cheng J."/>
            <person name="Zhang Y."/>
            <person name="Shi Q."/>
            <person name="Xie Y."/>
            <person name="Shi X."/>
            <person name="Chang Y."/>
            <person name="Huang F."/>
            <person name="Chen Y."/>
            <person name="Hong S."/>
            <person name="Mi L."/>
            <person name="Sun Q."/>
            <person name="Zhang L."/>
            <person name="Zhou B."/>
            <person name="Peng R."/>
            <person name="Zhang X."/>
            <person name="Liu F."/>
        </authorList>
    </citation>
    <scope>NUCLEOTIDE SEQUENCE [LARGE SCALE GENOMIC DNA]</scope>
    <source>
        <strain evidence="3">cv. PA1801</strain>
    </source>
</reference>
<sequence length="135" mass="15911">MTLVIGVTLSMAEYWLEAIERIIDNLDCTPEQKLRVQSPCFAMRPTSVKEGTQPDRLTWEFFKTIFQSKYMEASYVNARRREFLNLTQSDRSVVEYEVEFLRLSRYARGMVASEYKRCVHFEDGLRDNLRVLIAP</sequence>
<evidence type="ECO:0000313" key="3">
    <source>
        <dbReference type="Proteomes" id="UP000325315"/>
    </source>
</evidence>
<gene>
    <name evidence="2" type="ORF">EPI10_031213</name>
</gene>
<dbReference type="OrthoDB" id="2272416at2759"/>
<accession>A0A5B6X255</accession>
<evidence type="ECO:0000313" key="2">
    <source>
        <dbReference type="EMBL" id="KAA3487384.1"/>
    </source>
</evidence>
<dbReference type="PANTHER" id="PTHR34482">
    <property type="entry name" value="DNA DAMAGE-INDUCIBLE PROTEIN 1-LIKE"/>
    <property type="match status" value="1"/>
</dbReference>
<feature type="domain" description="Retrotransposon gag" evidence="1">
    <location>
        <begin position="50"/>
        <end position="126"/>
    </location>
</feature>
<dbReference type="PANTHER" id="PTHR34482:SF36">
    <property type="entry name" value="RETROTRANSPOSON GAG DOMAIN-CONTAINING PROTEIN"/>
    <property type="match status" value="1"/>
</dbReference>
<dbReference type="InterPro" id="IPR005162">
    <property type="entry name" value="Retrotrans_gag_dom"/>
</dbReference>
<organism evidence="2 3">
    <name type="scientific">Gossypium australe</name>
    <dbReference type="NCBI Taxonomy" id="47621"/>
    <lineage>
        <taxon>Eukaryota</taxon>
        <taxon>Viridiplantae</taxon>
        <taxon>Streptophyta</taxon>
        <taxon>Embryophyta</taxon>
        <taxon>Tracheophyta</taxon>
        <taxon>Spermatophyta</taxon>
        <taxon>Magnoliopsida</taxon>
        <taxon>eudicotyledons</taxon>
        <taxon>Gunneridae</taxon>
        <taxon>Pentapetalae</taxon>
        <taxon>rosids</taxon>
        <taxon>malvids</taxon>
        <taxon>Malvales</taxon>
        <taxon>Malvaceae</taxon>
        <taxon>Malvoideae</taxon>
        <taxon>Gossypium</taxon>
    </lineage>
</organism>